<evidence type="ECO:0000313" key="3">
    <source>
        <dbReference type="Proteomes" id="UP001107558"/>
    </source>
</evidence>
<dbReference type="Proteomes" id="UP001107558">
    <property type="component" value="Chromosome 3"/>
</dbReference>
<keyword evidence="1" id="KW-0732">Signal</keyword>
<evidence type="ECO:0000313" key="2">
    <source>
        <dbReference type="EMBL" id="KAG5672953.1"/>
    </source>
</evidence>
<dbReference type="AlphaFoldDB" id="A0A9J6BSU1"/>
<proteinExistence type="predicted"/>
<reference evidence="2" key="1">
    <citation type="submission" date="2021-03" db="EMBL/GenBank/DDBJ databases">
        <title>Chromosome level genome of the anhydrobiotic midge Polypedilum vanderplanki.</title>
        <authorList>
            <person name="Yoshida Y."/>
            <person name="Kikawada T."/>
            <person name="Gusev O."/>
        </authorList>
    </citation>
    <scope>NUCLEOTIDE SEQUENCE</scope>
    <source>
        <strain evidence="2">NIAS01</strain>
        <tissue evidence="2">Whole body or cell culture</tissue>
    </source>
</reference>
<evidence type="ECO:0000256" key="1">
    <source>
        <dbReference type="SAM" id="SignalP"/>
    </source>
</evidence>
<gene>
    <name evidence="2" type="ORF">PVAND_003040</name>
</gene>
<protein>
    <recommendedName>
        <fullName evidence="4">Glycine rich protein</fullName>
    </recommendedName>
</protein>
<dbReference type="EMBL" id="JADBJN010000003">
    <property type="protein sequence ID" value="KAG5672953.1"/>
    <property type="molecule type" value="Genomic_DNA"/>
</dbReference>
<feature type="signal peptide" evidence="1">
    <location>
        <begin position="1"/>
        <end position="16"/>
    </location>
</feature>
<feature type="chain" id="PRO_5039954762" description="Glycine rich protein" evidence="1">
    <location>
        <begin position="17"/>
        <end position="115"/>
    </location>
</feature>
<organism evidence="2 3">
    <name type="scientific">Polypedilum vanderplanki</name>
    <name type="common">Sleeping chironomid midge</name>
    <dbReference type="NCBI Taxonomy" id="319348"/>
    <lineage>
        <taxon>Eukaryota</taxon>
        <taxon>Metazoa</taxon>
        <taxon>Ecdysozoa</taxon>
        <taxon>Arthropoda</taxon>
        <taxon>Hexapoda</taxon>
        <taxon>Insecta</taxon>
        <taxon>Pterygota</taxon>
        <taxon>Neoptera</taxon>
        <taxon>Endopterygota</taxon>
        <taxon>Diptera</taxon>
        <taxon>Nematocera</taxon>
        <taxon>Chironomoidea</taxon>
        <taxon>Chironomidae</taxon>
        <taxon>Chironominae</taxon>
        <taxon>Polypedilum</taxon>
        <taxon>Polypedilum</taxon>
    </lineage>
</organism>
<comment type="caution">
    <text evidence="2">The sequence shown here is derived from an EMBL/GenBank/DDBJ whole genome shotgun (WGS) entry which is preliminary data.</text>
</comment>
<sequence>MFKLIICLSLLVCVLSQPIEERLRRDTPVVAQQNALPASGDAVDVGERFGGFGGGHHHRGHHGGGFGHQGAYNPGFGGGHYPGGGAYGGYPVGGHGGAYGNYPQGGGFGGHGYGR</sequence>
<keyword evidence="3" id="KW-1185">Reference proteome</keyword>
<name>A0A9J6BSU1_POLVA</name>
<evidence type="ECO:0008006" key="4">
    <source>
        <dbReference type="Google" id="ProtNLM"/>
    </source>
</evidence>
<accession>A0A9J6BSU1</accession>